<dbReference type="AlphaFoldDB" id="E5R590"/>
<sequence>MVGLDAFFTGEGGIAGALGRSRCDALVSSGLVSTLQVFAAKAGSLVLAVPVGVCFRLGREW</sequence>
<reference evidence="2" key="1">
    <citation type="journal article" date="2011" name="Nat. Commun.">
        <title>Effector diversification within compartments of the Leptosphaeria maculans genome affected by Repeat-Induced Point mutations.</title>
        <authorList>
            <person name="Rouxel T."/>
            <person name="Grandaubert J."/>
            <person name="Hane J.K."/>
            <person name="Hoede C."/>
            <person name="van de Wouw A.P."/>
            <person name="Couloux A."/>
            <person name="Dominguez V."/>
            <person name="Anthouard V."/>
            <person name="Bally P."/>
            <person name="Bourras S."/>
            <person name="Cozijnsen A.J."/>
            <person name="Ciuffetti L.M."/>
            <person name="Degrave A."/>
            <person name="Dilmaghani A."/>
            <person name="Duret L."/>
            <person name="Fudal I."/>
            <person name="Goodwin S.B."/>
            <person name="Gout L."/>
            <person name="Glaser N."/>
            <person name="Linglin J."/>
            <person name="Kema G.H.J."/>
            <person name="Lapalu N."/>
            <person name="Lawrence C.B."/>
            <person name="May K."/>
            <person name="Meyer M."/>
            <person name="Ollivier B."/>
            <person name="Poulain J."/>
            <person name="Schoch C.L."/>
            <person name="Simon A."/>
            <person name="Spatafora J.W."/>
            <person name="Stachowiak A."/>
            <person name="Turgeon B.G."/>
            <person name="Tyler B.M."/>
            <person name="Vincent D."/>
            <person name="Weissenbach J."/>
            <person name="Amselem J."/>
            <person name="Quesneville H."/>
            <person name="Oliver R.P."/>
            <person name="Wincker P."/>
            <person name="Balesdent M.-H."/>
            <person name="Howlett B.J."/>
        </authorList>
    </citation>
    <scope>NUCLEOTIDE SEQUENCE [LARGE SCALE GENOMIC DNA]</scope>
    <source>
        <strain evidence="2">JN3 / isolate v23.1.3 / race Av1-4-5-6-7-8</strain>
    </source>
</reference>
<name>E5R590_LEPMJ</name>
<dbReference type="InParanoid" id="E5R590"/>
<protein>
    <submittedName>
        <fullName evidence="1">Predicted protein</fullName>
    </submittedName>
</protein>
<gene>
    <name evidence="1" type="ORF">LEMA_uP047660.1</name>
</gene>
<organism evidence="2">
    <name type="scientific">Leptosphaeria maculans (strain JN3 / isolate v23.1.3 / race Av1-4-5-6-7-8)</name>
    <name type="common">Blackleg fungus</name>
    <name type="synonym">Phoma lingam</name>
    <dbReference type="NCBI Taxonomy" id="985895"/>
    <lineage>
        <taxon>Eukaryota</taxon>
        <taxon>Fungi</taxon>
        <taxon>Dikarya</taxon>
        <taxon>Ascomycota</taxon>
        <taxon>Pezizomycotina</taxon>
        <taxon>Dothideomycetes</taxon>
        <taxon>Pleosporomycetidae</taxon>
        <taxon>Pleosporales</taxon>
        <taxon>Pleosporineae</taxon>
        <taxon>Leptosphaeriaceae</taxon>
        <taxon>Plenodomus</taxon>
        <taxon>Plenodomus lingam/Leptosphaeria maculans species complex</taxon>
    </lineage>
</organism>
<dbReference type="VEuPathDB" id="FungiDB:LEMA_uP047660.1"/>
<proteinExistence type="predicted"/>
<evidence type="ECO:0000313" key="2">
    <source>
        <dbReference type="Proteomes" id="UP000002668"/>
    </source>
</evidence>
<dbReference type="HOGENOM" id="CLU_2923054_0_0_1"/>
<accession>E5R590</accession>
<keyword evidence="2" id="KW-1185">Reference proteome</keyword>
<evidence type="ECO:0000313" key="1">
    <source>
        <dbReference type="EMBL" id="CBX92060.1"/>
    </source>
</evidence>
<dbReference type="OrthoDB" id="566138at2759"/>
<dbReference type="Proteomes" id="UP000002668">
    <property type="component" value="Genome"/>
</dbReference>
<dbReference type="EMBL" id="FP929083">
    <property type="protein sequence ID" value="CBX92060.1"/>
    <property type="molecule type" value="Genomic_DNA"/>
</dbReference>